<reference evidence="1" key="1">
    <citation type="submission" date="2020-03" db="EMBL/GenBank/DDBJ databases">
        <title>Transcriptomic Profiling of the Digestive Tract of the Rat Flea, Xenopsylla cheopis, Following Blood Feeding and Infection with Yersinia pestis.</title>
        <authorList>
            <person name="Bland D.M."/>
            <person name="Martens C.A."/>
            <person name="Virtaneva K."/>
            <person name="Kanakabandi K."/>
            <person name="Long D."/>
            <person name="Rosenke R."/>
            <person name="Saturday G.A."/>
            <person name="Hoyt F.H."/>
            <person name="Bruno D.P."/>
            <person name="Ribeiro J.M.C."/>
            <person name="Hinnebusch J."/>
        </authorList>
    </citation>
    <scope>NUCLEOTIDE SEQUENCE</scope>
</reference>
<evidence type="ECO:0000313" key="1">
    <source>
        <dbReference type="EMBL" id="NOV50077.1"/>
    </source>
</evidence>
<dbReference type="AlphaFoldDB" id="A0A6M2DZN6"/>
<protein>
    <submittedName>
        <fullName evidence="1">Putative secreted protein</fullName>
    </submittedName>
</protein>
<proteinExistence type="predicted"/>
<sequence length="87" mass="10259">MVFDIMFFVPVFFFLSSYITYDEGLSIRTIFNMLDTICSIHDDVNTVETEKEENRGISKRKQSYMKICALNNTVLLSEYNFYSIMLL</sequence>
<organism evidence="1">
    <name type="scientific">Xenopsylla cheopis</name>
    <name type="common">Oriental rat flea</name>
    <name type="synonym">Pulex cheopis</name>
    <dbReference type="NCBI Taxonomy" id="163159"/>
    <lineage>
        <taxon>Eukaryota</taxon>
        <taxon>Metazoa</taxon>
        <taxon>Ecdysozoa</taxon>
        <taxon>Arthropoda</taxon>
        <taxon>Hexapoda</taxon>
        <taxon>Insecta</taxon>
        <taxon>Pterygota</taxon>
        <taxon>Neoptera</taxon>
        <taxon>Endopterygota</taxon>
        <taxon>Siphonaptera</taxon>
        <taxon>Pulicidae</taxon>
        <taxon>Xenopsyllinae</taxon>
        <taxon>Xenopsylla</taxon>
    </lineage>
</organism>
<name>A0A6M2DZN6_XENCH</name>
<dbReference type="EMBL" id="GIIL01006351">
    <property type="protein sequence ID" value="NOV50077.1"/>
    <property type="molecule type" value="Transcribed_RNA"/>
</dbReference>
<accession>A0A6M2DZN6</accession>